<organism evidence="1 2">
    <name type="scientific">Acrocarpospora corrugata</name>
    <dbReference type="NCBI Taxonomy" id="35763"/>
    <lineage>
        <taxon>Bacteria</taxon>
        <taxon>Bacillati</taxon>
        <taxon>Actinomycetota</taxon>
        <taxon>Actinomycetes</taxon>
        <taxon>Streptosporangiales</taxon>
        <taxon>Streptosporangiaceae</taxon>
        <taxon>Acrocarpospora</taxon>
    </lineage>
</organism>
<gene>
    <name evidence="1" type="ORF">Acor_09910</name>
</gene>
<proteinExistence type="predicted"/>
<evidence type="ECO:0000313" key="2">
    <source>
        <dbReference type="Proteomes" id="UP000334990"/>
    </source>
</evidence>
<keyword evidence="2" id="KW-1185">Reference proteome</keyword>
<dbReference type="Proteomes" id="UP000334990">
    <property type="component" value="Unassembled WGS sequence"/>
</dbReference>
<name>A0A5M3VWZ9_9ACTN</name>
<evidence type="ECO:0000313" key="1">
    <source>
        <dbReference type="EMBL" id="GER98927.1"/>
    </source>
</evidence>
<dbReference type="RefSeq" id="WP_155335361.1">
    <property type="nucleotide sequence ID" value="NZ_BAAABN010000042.1"/>
</dbReference>
<dbReference type="OrthoDB" id="3886596at2"/>
<sequence length="496" mass="52877">MPGPRTFDATALLDLLERSWAWQLRRVSLVIEAGLAGETIDAAADALGEACRRVGHRELATRWPACVAGCVAGVAARHGAADAFWPRWWAASRHRGSPARWGTAFLDALRVLGLPADPDVKRSIMMHAGHGTAPEVPSPLDLDPFGAGVRRGGTALTHPGEETLLVFGEDGRHLPGELPEAAVWVAHPGDRDLIADIPIRIIAESFLPSGWDGWRLTQISLANAAWLALADGPRHPVRGRVRPRLLIEEPTPGLAGPGGSPVLAAPPALRLPAGTWLATVQPAGARPAPADPADLWARLPRPLLGTFTVDVRDARGRGTRETVTLAEGLSARYDPPVRLFDDGGPTPVDALFGTVPGLTVAPQALAFTRTEITRGITCVAGDRVLALTVTPPHMRVLAGREWHTAPLRLTPEELGSLRLEIPGVRERPPIEVRAGGVLVQELTPHANGEYPLRRVLDTVAAHGQALLAVRRHGRLIPLAVISPAVPAAPDPWLCND</sequence>
<dbReference type="AlphaFoldDB" id="A0A5M3VWZ9"/>
<accession>A0A5M3VWZ9</accession>
<comment type="caution">
    <text evidence="1">The sequence shown here is derived from an EMBL/GenBank/DDBJ whole genome shotgun (WGS) entry which is preliminary data.</text>
</comment>
<protein>
    <submittedName>
        <fullName evidence="1">Uncharacterized protein</fullName>
    </submittedName>
</protein>
<reference evidence="1 2" key="1">
    <citation type="submission" date="2019-10" db="EMBL/GenBank/DDBJ databases">
        <title>Whole genome shotgun sequence of Acrocarpospora corrugata NBRC 13972.</title>
        <authorList>
            <person name="Ichikawa N."/>
            <person name="Kimura A."/>
            <person name="Kitahashi Y."/>
            <person name="Komaki H."/>
            <person name="Oguchi A."/>
        </authorList>
    </citation>
    <scope>NUCLEOTIDE SEQUENCE [LARGE SCALE GENOMIC DNA]</scope>
    <source>
        <strain evidence="1 2">NBRC 13972</strain>
    </source>
</reference>
<dbReference type="EMBL" id="BLAD01000038">
    <property type="protein sequence ID" value="GER98927.1"/>
    <property type="molecule type" value="Genomic_DNA"/>
</dbReference>